<accession>A0A0C9VGL0</accession>
<keyword evidence="3" id="KW-1185">Reference proteome</keyword>
<feature type="non-terminal residue" evidence="2">
    <location>
        <position position="170"/>
    </location>
</feature>
<feature type="region of interest" description="Disordered" evidence="1">
    <location>
        <begin position="150"/>
        <end position="170"/>
    </location>
</feature>
<name>A0A0C9VGL0_SPHS4</name>
<evidence type="ECO:0000313" key="3">
    <source>
        <dbReference type="Proteomes" id="UP000054279"/>
    </source>
</evidence>
<dbReference type="Proteomes" id="UP000054279">
    <property type="component" value="Unassembled WGS sequence"/>
</dbReference>
<dbReference type="EMBL" id="KN837108">
    <property type="protein sequence ID" value="KIJ46174.1"/>
    <property type="molecule type" value="Genomic_DNA"/>
</dbReference>
<feature type="compositionally biased region" description="Basic and acidic residues" evidence="1">
    <location>
        <begin position="150"/>
        <end position="159"/>
    </location>
</feature>
<dbReference type="AlphaFoldDB" id="A0A0C9VGL0"/>
<evidence type="ECO:0000313" key="2">
    <source>
        <dbReference type="EMBL" id="KIJ46174.1"/>
    </source>
</evidence>
<protein>
    <submittedName>
        <fullName evidence="2">Uncharacterized protein</fullName>
    </submittedName>
</protein>
<evidence type="ECO:0000256" key="1">
    <source>
        <dbReference type="SAM" id="MobiDB-lite"/>
    </source>
</evidence>
<reference evidence="2 3" key="1">
    <citation type="submission" date="2014-06" db="EMBL/GenBank/DDBJ databases">
        <title>Evolutionary Origins and Diversification of the Mycorrhizal Mutualists.</title>
        <authorList>
            <consortium name="DOE Joint Genome Institute"/>
            <consortium name="Mycorrhizal Genomics Consortium"/>
            <person name="Kohler A."/>
            <person name="Kuo A."/>
            <person name="Nagy L.G."/>
            <person name="Floudas D."/>
            <person name="Copeland A."/>
            <person name="Barry K.W."/>
            <person name="Cichocki N."/>
            <person name="Veneault-Fourrey C."/>
            <person name="LaButti K."/>
            <person name="Lindquist E.A."/>
            <person name="Lipzen A."/>
            <person name="Lundell T."/>
            <person name="Morin E."/>
            <person name="Murat C."/>
            <person name="Riley R."/>
            <person name="Ohm R."/>
            <person name="Sun H."/>
            <person name="Tunlid A."/>
            <person name="Henrissat B."/>
            <person name="Grigoriev I.V."/>
            <person name="Hibbett D.S."/>
            <person name="Martin F."/>
        </authorList>
    </citation>
    <scope>NUCLEOTIDE SEQUENCE [LARGE SCALE GENOMIC DNA]</scope>
    <source>
        <strain evidence="2 3">SS14</strain>
    </source>
</reference>
<gene>
    <name evidence="2" type="ORF">M422DRAFT_29353</name>
</gene>
<sequence>MTAANQAKDNFDDSGSDSDDLEVLTQREWTKFFCQAFPTISSKLSQKTVHNMKEDCIHYHKISEAISTVPEEWGCSVPYTYEKPFAGCSFNLHVQFGLAFGLTKTTFGNLMWHYVEPKIGYPKEVRNFNKGLNQGESELWEIINKYGKCKEKGKGKESNNGKGKLGKRAR</sequence>
<organism evidence="2 3">
    <name type="scientific">Sphaerobolus stellatus (strain SS14)</name>
    <dbReference type="NCBI Taxonomy" id="990650"/>
    <lineage>
        <taxon>Eukaryota</taxon>
        <taxon>Fungi</taxon>
        <taxon>Dikarya</taxon>
        <taxon>Basidiomycota</taxon>
        <taxon>Agaricomycotina</taxon>
        <taxon>Agaricomycetes</taxon>
        <taxon>Phallomycetidae</taxon>
        <taxon>Geastrales</taxon>
        <taxon>Sphaerobolaceae</taxon>
        <taxon>Sphaerobolus</taxon>
    </lineage>
</organism>
<dbReference type="HOGENOM" id="CLU_1574517_0_0_1"/>
<proteinExistence type="predicted"/>